<protein>
    <recommendedName>
        <fullName evidence="4">Cytochrome c domain-containing protein</fullName>
    </recommendedName>
</protein>
<sequence precursor="true">MRTILIGPLCVVALSITSVARGEAPKLDMNDVSWLWPAPQNAADLDRVLSISSIQAKDGSDVWSDDQFQDLIATIESDASKLGESQIGLRDSFRNKQMWKIAAMRIDPTAPGGHVSIVDAFGSSPQIRLVLQPVDVSGEAVVVHDVAVHLVFDYTVADATSSRKVPDREAFTSILRELDGLKAMSEIAGATTTGKSLGVHPGLKAEVDGLSQAVKDFLESHLASENLSAMAIMGLDRTLPEPWMFLALGKSRQPPGCFGPVPFLPVQVIDFRSMSVSPPPIVNNRSLIDSRFVVPVNERRGVATAALFNRGVVLDDFAIVGTDGDDEVFDGELRYRDIADVVANPVMSHFFNTDCVSCHTETRRRIALDLEPGTFAFRVGSQVPEIADEVLPKHDWNVRNFGWFPPHRVIGGGPTVATATQRTANETAEVVSFIAEEYGER</sequence>
<evidence type="ECO:0000313" key="3">
    <source>
        <dbReference type="Proteomes" id="UP000317977"/>
    </source>
</evidence>
<accession>A0A5C6EPC2</accession>
<comment type="caution">
    <text evidence="2">The sequence shown here is derived from an EMBL/GenBank/DDBJ whole genome shotgun (WGS) entry which is preliminary data.</text>
</comment>
<dbReference type="EMBL" id="SJPX01000004">
    <property type="protein sequence ID" value="TWU49466.1"/>
    <property type="molecule type" value="Genomic_DNA"/>
</dbReference>
<dbReference type="Proteomes" id="UP000317977">
    <property type="component" value="Unassembled WGS sequence"/>
</dbReference>
<dbReference type="AlphaFoldDB" id="A0A5C6EPC2"/>
<gene>
    <name evidence="2" type="ORF">Poly59_40810</name>
</gene>
<dbReference type="RefSeq" id="WP_146535719.1">
    <property type="nucleotide sequence ID" value="NZ_SJPX01000004.1"/>
</dbReference>
<feature type="chain" id="PRO_5022999560" description="Cytochrome c domain-containing protein" evidence="1">
    <location>
        <begin position="21"/>
        <end position="441"/>
    </location>
</feature>
<keyword evidence="1" id="KW-0732">Signal</keyword>
<proteinExistence type="predicted"/>
<evidence type="ECO:0000256" key="1">
    <source>
        <dbReference type="SAM" id="SignalP"/>
    </source>
</evidence>
<evidence type="ECO:0000313" key="2">
    <source>
        <dbReference type="EMBL" id="TWU49466.1"/>
    </source>
</evidence>
<evidence type="ECO:0008006" key="4">
    <source>
        <dbReference type="Google" id="ProtNLM"/>
    </source>
</evidence>
<feature type="signal peptide" evidence="1">
    <location>
        <begin position="1"/>
        <end position="20"/>
    </location>
</feature>
<reference evidence="2 3" key="1">
    <citation type="submission" date="2019-02" db="EMBL/GenBank/DDBJ databases">
        <title>Deep-cultivation of Planctomycetes and their phenomic and genomic characterization uncovers novel biology.</title>
        <authorList>
            <person name="Wiegand S."/>
            <person name="Jogler M."/>
            <person name="Boedeker C."/>
            <person name="Pinto D."/>
            <person name="Vollmers J."/>
            <person name="Rivas-Marin E."/>
            <person name="Kohn T."/>
            <person name="Peeters S.H."/>
            <person name="Heuer A."/>
            <person name="Rast P."/>
            <person name="Oberbeckmann S."/>
            <person name="Bunk B."/>
            <person name="Jeske O."/>
            <person name="Meyerdierks A."/>
            <person name="Storesund J.E."/>
            <person name="Kallscheuer N."/>
            <person name="Luecker S."/>
            <person name="Lage O.M."/>
            <person name="Pohl T."/>
            <person name="Merkel B.J."/>
            <person name="Hornburger P."/>
            <person name="Mueller R.-W."/>
            <person name="Bruemmer F."/>
            <person name="Labrenz M."/>
            <person name="Spormann A.M."/>
            <person name="Op Den Camp H."/>
            <person name="Overmann J."/>
            <person name="Amann R."/>
            <person name="Jetten M.S.M."/>
            <person name="Mascher T."/>
            <person name="Medema M.H."/>
            <person name="Devos D.P."/>
            <person name="Kaster A.-K."/>
            <person name="Ovreas L."/>
            <person name="Rohde M."/>
            <person name="Galperin M.Y."/>
            <person name="Jogler C."/>
        </authorList>
    </citation>
    <scope>NUCLEOTIDE SEQUENCE [LARGE SCALE GENOMIC DNA]</scope>
    <source>
        <strain evidence="2 3">Poly59</strain>
    </source>
</reference>
<dbReference type="OrthoDB" id="266592at2"/>
<name>A0A5C6EPC2_9BACT</name>
<keyword evidence="3" id="KW-1185">Reference proteome</keyword>
<organism evidence="2 3">
    <name type="scientific">Rubripirellula reticaptiva</name>
    <dbReference type="NCBI Taxonomy" id="2528013"/>
    <lineage>
        <taxon>Bacteria</taxon>
        <taxon>Pseudomonadati</taxon>
        <taxon>Planctomycetota</taxon>
        <taxon>Planctomycetia</taxon>
        <taxon>Pirellulales</taxon>
        <taxon>Pirellulaceae</taxon>
        <taxon>Rubripirellula</taxon>
    </lineage>
</organism>